<dbReference type="OMA" id="ILVAHIN"/>
<name>T1GLG1_MEGSC</name>
<protein>
    <recommendedName>
        <fullName evidence="3">Hemolymph juvenile hormone binding protein</fullName>
    </recommendedName>
</protein>
<dbReference type="Gene3D" id="3.15.10.30">
    <property type="entry name" value="Haemolymph juvenile hormone binding protein"/>
    <property type="match status" value="1"/>
</dbReference>
<sequence length="246" mass="27351">EIDDLSEEKYPEQPLLKSVNRGACEIGSPSFDSCILGKFREILPKLTNGVPEYNMPVADPYFYRKGIFRYANDGIQGGVLVRNMNIRGIANSRINSIRTNFQDTNNFEVNVDGFLPRLIADGGFKADVKFGGLRLVPKGIFNVTVLNVKAQIRTTGSLVQTPQGQRVQLKTLDADIDVGNAKVSANGIFSDRNLSKYYDLEFDHENMPEITRTGIPATKSQWAPIVIQHINGFFANVPIEQLLTQA</sequence>
<dbReference type="Pfam" id="PF06585">
    <property type="entry name" value="JHBP"/>
    <property type="match status" value="1"/>
</dbReference>
<dbReference type="InterPro" id="IPR010562">
    <property type="entry name" value="Haemolymph_juvenile_hormone-bd"/>
</dbReference>
<dbReference type="GO" id="GO:0005615">
    <property type="term" value="C:extracellular space"/>
    <property type="evidence" value="ECO:0007669"/>
    <property type="project" value="TreeGrafter"/>
</dbReference>
<dbReference type="InterPro" id="IPR038606">
    <property type="entry name" value="To_sf"/>
</dbReference>
<keyword evidence="2" id="KW-1185">Reference proteome</keyword>
<evidence type="ECO:0000313" key="1">
    <source>
        <dbReference type="EnsemblMetazoa" id="MESCA004363-PA"/>
    </source>
</evidence>
<dbReference type="EMBL" id="CAQQ02037017">
    <property type="status" value="NOT_ANNOTATED_CDS"/>
    <property type="molecule type" value="Genomic_DNA"/>
</dbReference>
<dbReference type="Proteomes" id="UP000015102">
    <property type="component" value="Unassembled WGS sequence"/>
</dbReference>
<dbReference type="PANTHER" id="PTHR11008">
    <property type="entry name" value="PROTEIN TAKEOUT-LIKE PROTEIN"/>
    <property type="match status" value="1"/>
</dbReference>
<proteinExistence type="predicted"/>
<reference evidence="2" key="1">
    <citation type="submission" date="2013-02" db="EMBL/GenBank/DDBJ databases">
        <authorList>
            <person name="Hughes D."/>
        </authorList>
    </citation>
    <scope>NUCLEOTIDE SEQUENCE</scope>
    <source>
        <strain>Durham</strain>
        <strain evidence="2">NC isolate 2 -- Noor lab</strain>
    </source>
</reference>
<dbReference type="HOGENOM" id="CLU_069908_2_1_1"/>
<dbReference type="PANTHER" id="PTHR11008:SF18">
    <property type="entry name" value="BCDNA.GH05536-RELATED"/>
    <property type="match status" value="1"/>
</dbReference>
<dbReference type="EnsemblMetazoa" id="MESCA004363-RA">
    <property type="protein sequence ID" value="MESCA004363-PA"/>
    <property type="gene ID" value="MESCA004363"/>
</dbReference>
<dbReference type="AlphaFoldDB" id="T1GLG1"/>
<organism evidence="1 2">
    <name type="scientific">Megaselia scalaris</name>
    <name type="common">Humpbacked fly</name>
    <name type="synonym">Phora scalaris</name>
    <dbReference type="NCBI Taxonomy" id="36166"/>
    <lineage>
        <taxon>Eukaryota</taxon>
        <taxon>Metazoa</taxon>
        <taxon>Ecdysozoa</taxon>
        <taxon>Arthropoda</taxon>
        <taxon>Hexapoda</taxon>
        <taxon>Insecta</taxon>
        <taxon>Pterygota</taxon>
        <taxon>Neoptera</taxon>
        <taxon>Endopterygota</taxon>
        <taxon>Diptera</taxon>
        <taxon>Brachycera</taxon>
        <taxon>Muscomorpha</taxon>
        <taxon>Platypezoidea</taxon>
        <taxon>Phoridae</taxon>
        <taxon>Megaseliini</taxon>
        <taxon>Megaselia</taxon>
    </lineage>
</organism>
<dbReference type="SMART" id="SM00700">
    <property type="entry name" value="JHBP"/>
    <property type="match status" value="1"/>
</dbReference>
<evidence type="ECO:0008006" key="3">
    <source>
        <dbReference type="Google" id="ProtNLM"/>
    </source>
</evidence>
<reference evidence="1" key="2">
    <citation type="submission" date="2015-06" db="UniProtKB">
        <authorList>
            <consortium name="EnsemblMetazoa"/>
        </authorList>
    </citation>
    <scope>IDENTIFICATION</scope>
</reference>
<accession>T1GLG1</accession>
<evidence type="ECO:0000313" key="2">
    <source>
        <dbReference type="Proteomes" id="UP000015102"/>
    </source>
</evidence>